<evidence type="ECO:0008006" key="3">
    <source>
        <dbReference type="Google" id="ProtNLM"/>
    </source>
</evidence>
<comment type="caution">
    <text evidence="1">The sequence shown here is derived from an EMBL/GenBank/DDBJ whole genome shotgun (WGS) entry which is preliminary data.</text>
</comment>
<evidence type="ECO:0000313" key="2">
    <source>
        <dbReference type="Proteomes" id="UP001501772"/>
    </source>
</evidence>
<dbReference type="RefSeq" id="WP_344853896.1">
    <property type="nucleotide sequence ID" value="NZ_BAABBY010000018.1"/>
</dbReference>
<dbReference type="NCBIfam" id="TIGR02241">
    <property type="entry name" value="conserved hypothetical phage tail region protein"/>
    <property type="match status" value="1"/>
</dbReference>
<dbReference type="Proteomes" id="UP001501772">
    <property type="component" value="Unassembled WGS sequence"/>
</dbReference>
<accession>A0ABP8BR39</accession>
<dbReference type="Pfam" id="PF06841">
    <property type="entry name" value="Phage_T4_gp19"/>
    <property type="match status" value="1"/>
</dbReference>
<sequence length="154" mass="17426">MAAKGSAQDNTWPMPKFRFEVDFGTILTGVSFQEVSGLEVETEVIDYRQGNNAAFSVKKMPGLVKFGNVIMKRGVFLNDHAFWKWHEEVRMNTIKTMTVLVKLLDENGNTTMQWQLDKAWPAKMSSTDLKSDASEVSIDTLELAHEQLKVVNGR</sequence>
<dbReference type="InterPro" id="IPR010667">
    <property type="entry name" value="Phage_T4_Gp19"/>
</dbReference>
<proteinExistence type="predicted"/>
<evidence type="ECO:0000313" key="1">
    <source>
        <dbReference type="EMBL" id="GAA4214034.1"/>
    </source>
</evidence>
<organism evidence="1 2">
    <name type="scientific">Pedobacter jeongneungensis</name>
    <dbReference type="NCBI Taxonomy" id="947309"/>
    <lineage>
        <taxon>Bacteria</taxon>
        <taxon>Pseudomonadati</taxon>
        <taxon>Bacteroidota</taxon>
        <taxon>Sphingobacteriia</taxon>
        <taxon>Sphingobacteriales</taxon>
        <taxon>Sphingobacteriaceae</taxon>
        <taxon>Pedobacter</taxon>
    </lineage>
</organism>
<gene>
    <name evidence="1" type="ORF">GCM10022289_47020</name>
</gene>
<reference evidence="2" key="1">
    <citation type="journal article" date="2019" name="Int. J. Syst. Evol. Microbiol.">
        <title>The Global Catalogue of Microorganisms (GCM) 10K type strain sequencing project: providing services to taxonomists for standard genome sequencing and annotation.</title>
        <authorList>
            <consortium name="The Broad Institute Genomics Platform"/>
            <consortium name="The Broad Institute Genome Sequencing Center for Infectious Disease"/>
            <person name="Wu L."/>
            <person name="Ma J."/>
        </authorList>
    </citation>
    <scope>NUCLEOTIDE SEQUENCE [LARGE SCALE GENOMIC DNA]</scope>
    <source>
        <strain evidence="2">JCM 17626</strain>
    </source>
</reference>
<dbReference type="PANTHER" id="PTHR38009">
    <property type="entry name" value="CONSERVED HYPOTHETICAL PHAGE TAIL PROTEIN"/>
    <property type="match status" value="1"/>
</dbReference>
<keyword evidence="2" id="KW-1185">Reference proteome</keyword>
<dbReference type="EMBL" id="BAABBY010000018">
    <property type="protein sequence ID" value="GAA4214034.1"/>
    <property type="molecule type" value="Genomic_DNA"/>
</dbReference>
<dbReference type="InterPro" id="IPR011747">
    <property type="entry name" value="CHP02241"/>
</dbReference>
<name>A0ABP8BR39_9SPHI</name>
<dbReference type="PANTHER" id="PTHR38009:SF1">
    <property type="entry name" value="CONSERVED HYPOTHETICAL PHAGE TAIL PROTEIN"/>
    <property type="match status" value="1"/>
</dbReference>
<protein>
    <recommendedName>
        <fullName evidence="3">Phage tail-like protein</fullName>
    </recommendedName>
</protein>